<feature type="signal peptide" evidence="1">
    <location>
        <begin position="1"/>
        <end position="24"/>
    </location>
</feature>
<evidence type="ECO:0000313" key="2">
    <source>
        <dbReference type="EMBL" id="SZX66776.1"/>
    </source>
</evidence>
<gene>
    <name evidence="2" type="ORF">BQ4739_LOCUS7188</name>
</gene>
<dbReference type="AlphaFoldDB" id="A0A383VQV7"/>
<feature type="chain" id="PRO_5016641080" description="Tyrosine-protein kinase ephrin type A/B receptor-like domain-containing protein" evidence="1">
    <location>
        <begin position="25"/>
        <end position="563"/>
    </location>
</feature>
<organism evidence="2 3">
    <name type="scientific">Tetradesmus obliquus</name>
    <name type="common">Green alga</name>
    <name type="synonym">Acutodesmus obliquus</name>
    <dbReference type="NCBI Taxonomy" id="3088"/>
    <lineage>
        <taxon>Eukaryota</taxon>
        <taxon>Viridiplantae</taxon>
        <taxon>Chlorophyta</taxon>
        <taxon>core chlorophytes</taxon>
        <taxon>Chlorophyceae</taxon>
        <taxon>CS clade</taxon>
        <taxon>Sphaeropleales</taxon>
        <taxon>Scenedesmaceae</taxon>
        <taxon>Tetradesmus</taxon>
    </lineage>
</organism>
<reference evidence="2 3" key="1">
    <citation type="submission" date="2016-10" db="EMBL/GenBank/DDBJ databases">
        <authorList>
            <person name="Cai Z."/>
        </authorList>
    </citation>
    <scope>NUCLEOTIDE SEQUENCE [LARGE SCALE GENOMIC DNA]</scope>
</reference>
<dbReference type="SUPFAM" id="SSF57184">
    <property type="entry name" value="Growth factor receptor domain"/>
    <property type="match status" value="2"/>
</dbReference>
<sequence>MYFNVYTGTLLLAALLLAASSCAAQPLTVQELTSRLATLNPGTRAAALQALQQHYPALYAQYIASDVPSAHAAAAAAAAAPAETPLPPSPRPSPRPCPAGRHWCPNLSRCANSSVIATCGTRCYPCPRPVANGGSRCIDGKCSMVCRRGFQLSAVPGSTNKTCNKIPDPTPCPPPQGLVNGTCSNCTEGHPGDGYFCPTPPCLPGVQWDRPDPTAPTEDGCMPCLLGSNGWKCLNMSCPAGYYPAANGTCRACPAGSTSAGNATACEPCAPGSYQPLTGQFYCWPCRSTDSIVEAYVADQAVLSVDSNSTGMTAPGNGSTSCDTTCPKGQASTNGANCTACMNVPGFGLNTDGTCVLCGPGTYATSNMTACEKCPAGTSSNQNTNGDNATKWGTQLHWLCASCRPMFTWSSFFGVFSVIPGGAAPEPGAAECTPCTANTTIANSTGFSWRGLACNATCADIPGWGITNITGTLEIPTGGVGCRPCPSNTTSPGDGNTACTACTTIDSLPVRPGSTQCNNASFTGNCFPGHARVWRQTGSGAALQRAGLEQVEVSVVRVGDVIQ</sequence>
<accession>A0A383VQV7</accession>
<proteinExistence type="predicted"/>
<dbReference type="InterPro" id="IPR009030">
    <property type="entry name" value="Growth_fac_rcpt_cys_sf"/>
</dbReference>
<evidence type="ECO:0000313" key="3">
    <source>
        <dbReference type="Proteomes" id="UP000256970"/>
    </source>
</evidence>
<dbReference type="STRING" id="3088.A0A383VQV7"/>
<keyword evidence="1" id="KW-0732">Signal</keyword>
<dbReference type="Gene3D" id="2.10.50.10">
    <property type="entry name" value="Tumor Necrosis Factor Receptor, subunit A, domain 2"/>
    <property type="match status" value="1"/>
</dbReference>
<name>A0A383VQV7_TETOB</name>
<dbReference type="EMBL" id="FNXT01000740">
    <property type="protein sequence ID" value="SZX66776.1"/>
    <property type="molecule type" value="Genomic_DNA"/>
</dbReference>
<dbReference type="Proteomes" id="UP000256970">
    <property type="component" value="Unassembled WGS sequence"/>
</dbReference>
<evidence type="ECO:0000256" key="1">
    <source>
        <dbReference type="SAM" id="SignalP"/>
    </source>
</evidence>
<keyword evidence="3" id="KW-1185">Reference proteome</keyword>
<feature type="non-terminal residue" evidence="2">
    <location>
        <position position="563"/>
    </location>
</feature>
<protein>
    <recommendedName>
        <fullName evidence="4">Tyrosine-protein kinase ephrin type A/B receptor-like domain-containing protein</fullName>
    </recommendedName>
</protein>
<dbReference type="SMART" id="SM01411">
    <property type="entry name" value="Ephrin_rec_like"/>
    <property type="match status" value="3"/>
</dbReference>
<evidence type="ECO:0008006" key="4">
    <source>
        <dbReference type="Google" id="ProtNLM"/>
    </source>
</evidence>